<organism evidence="2 3">
    <name type="scientific">Hoeflea poritis</name>
    <dbReference type="NCBI Taxonomy" id="2993659"/>
    <lineage>
        <taxon>Bacteria</taxon>
        <taxon>Pseudomonadati</taxon>
        <taxon>Pseudomonadota</taxon>
        <taxon>Alphaproteobacteria</taxon>
        <taxon>Hyphomicrobiales</taxon>
        <taxon>Rhizobiaceae</taxon>
        <taxon>Hoeflea</taxon>
    </lineage>
</organism>
<protein>
    <submittedName>
        <fullName evidence="2">Glycosyltransferase family 2 protein</fullName>
    </submittedName>
</protein>
<evidence type="ECO:0000313" key="2">
    <source>
        <dbReference type="EMBL" id="MDA4846166.1"/>
    </source>
</evidence>
<evidence type="ECO:0000259" key="1">
    <source>
        <dbReference type="Pfam" id="PF00535"/>
    </source>
</evidence>
<dbReference type="RefSeq" id="WP_271089893.1">
    <property type="nucleotide sequence ID" value="NZ_JAPJZH010000007.1"/>
</dbReference>
<name>A0ABT4VN99_9HYPH</name>
<dbReference type="InterPro" id="IPR001173">
    <property type="entry name" value="Glyco_trans_2-like"/>
</dbReference>
<dbReference type="Proteomes" id="UP001148313">
    <property type="component" value="Unassembled WGS sequence"/>
</dbReference>
<dbReference type="PANTHER" id="PTHR43685">
    <property type="entry name" value="GLYCOSYLTRANSFERASE"/>
    <property type="match status" value="1"/>
</dbReference>
<proteinExistence type="predicted"/>
<feature type="domain" description="Glycosyltransferase 2-like" evidence="1">
    <location>
        <begin position="5"/>
        <end position="127"/>
    </location>
</feature>
<dbReference type="Gene3D" id="3.90.550.10">
    <property type="entry name" value="Spore Coat Polysaccharide Biosynthesis Protein SpsA, Chain A"/>
    <property type="match status" value="1"/>
</dbReference>
<dbReference type="PANTHER" id="PTHR43685:SF2">
    <property type="entry name" value="GLYCOSYLTRANSFERASE 2-LIKE DOMAIN-CONTAINING PROTEIN"/>
    <property type="match status" value="1"/>
</dbReference>
<comment type="caution">
    <text evidence="2">The sequence shown here is derived from an EMBL/GenBank/DDBJ whole genome shotgun (WGS) entry which is preliminary data.</text>
</comment>
<dbReference type="EMBL" id="JAPJZH010000007">
    <property type="protein sequence ID" value="MDA4846166.1"/>
    <property type="molecule type" value="Genomic_DNA"/>
</dbReference>
<dbReference type="InterPro" id="IPR050834">
    <property type="entry name" value="Glycosyltransf_2"/>
</dbReference>
<evidence type="ECO:0000313" key="3">
    <source>
        <dbReference type="Proteomes" id="UP001148313"/>
    </source>
</evidence>
<dbReference type="InterPro" id="IPR029044">
    <property type="entry name" value="Nucleotide-diphossugar_trans"/>
</dbReference>
<dbReference type="CDD" id="cd00761">
    <property type="entry name" value="Glyco_tranf_GTA_type"/>
    <property type="match status" value="1"/>
</dbReference>
<keyword evidence="3" id="KW-1185">Reference proteome</keyword>
<dbReference type="Pfam" id="PF00535">
    <property type="entry name" value="Glycos_transf_2"/>
    <property type="match status" value="1"/>
</dbReference>
<reference evidence="2" key="1">
    <citation type="submission" date="2022-11" db="EMBL/GenBank/DDBJ databases">
        <title>Hoeflea poritis sp. nov., isolated from scleractinian coral Porites lutea.</title>
        <authorList>
            <person name="Zhang G."/>
            <person name="Wei Q."/>
            <person name="Cai L."/>
        </authorList>
    </citation>
    <scope>NUCLEOTIDE SEQUENCE</scope>
    <source>
        <strain evidence="2">E7-10</strain>
    </source>
</reference>
<gene>
    <name evidence="2" type="ORF">OOZ53_12445</name>
</gene>
<sequence length="312" mass="33987">MSAVSVIIPAHNAARTIGDVLASLAPDRDLIGEIILIDDRCSDGTAERAHSAAGALKLPLTVRCVQAGSAGAARNAGLEQASCPLLYFIDADDILLAGGLAKLAGALEYGAGLAIGTSVRVTPGQEDLVRVPAGYGGNVTDNADLYLLNGAPPISMGSGLVRAEALADIRFPETITIDEDTWFWSALLATTSVAVTADPVLHYHLDGRRTAGRYLIQPKRNWLAICHAFRRLRRYGVSADVLKWRRAWIAQRFARQLIKNGQHGEAISMLRPVRAHPVLRREWRTTRYRFLSRTGRILHPVPWRQSDFGTGR</sequence>
<accession>A0ABT4VN99</accession>
<dbReference type="SUPFAM" id="SSF53448">
    <property type="entry name" value="Nucleotide-diphospho-sugar transferases"/>
    <property type="match status" value="1"/>
</dbReference>